<dbReference type="GO" id="GO:0003676">
    <property type="term" value="F:nucleic acid binding"/>
    <property type="evidence" value="ECO:0007669"/>
    <property type="project" value="InterPro"/>
</dbReference>
<accession>A0A4Y2HF75</accession>
<keyword evidence="3" id="KW-1185">Reference proteome</keyword>
<evidence type="ECO:0000313" key="2">
    <source>
        <dbReference type="EMBL" id="GBM63919.1"/>
    </source>
</evidence>
<dbReference type="EMBL" id="BGPR01001899">
    <property type="protein sequence ID" value="GBM63919.1"/>
    <property type="molecule type" value="Genomic_DNA"/>
</dbReference>
<dbReference type="InterPro" id="IPR036875">
    <property type="entry name" value="Znf_CCHC_sf"/>
</dbReference>
<gene>
    <name evidence="2" type="ORF">AVEN_131288_1</name>
</gene>
<name>A0A4Y2HF75_ARAVE</name>
<comment type="caution">
    <text evidence="2">The sequence shown here is derived from an EMBL/GenBank/DDBJ whole genome shotgun (WGS) entry which is preliminary data.</text>
</comment>
<dbReference type="SUPFAM" id="SSF57756">
    <property type="entry name" value="Retrovirus zinc finger-like domains"/>
    <property type="match status" value="1"/>
</dbReference>
<protein>
    <recommendedName>
        <fullName evidence="4">CCHC-type domain-containing protein</fullName>
    </recommendedName>
</protein>
<reference evidence="2 3" key="1">
    <citation type="journal article" date="2019" name="Sci. Rep.">
        <title>Orb-weaving spider Araneus ventricosus genome elucidates the spidroin gene catalogue.</title>
        <authorList>
            <person name="Kono N."/>
            <person name="Nakamura H."/>
            <person name="Ohtoshi R."/>
            <person name="Moran D.A.P."/>
            <person name="Shinohara A."/>
            <person name="Yoshida Y."/>
            <person name="Fujiwara M."/>
            <person name="Mori M."/>
            <person name="Tomita M."/>
            <person name="Arakawa K."/>
        </authorList>
    </citation>
    <scope>NUCLEOTIDE SEQUENCE [LARGE SCALE GENOMIC DNA]</scope>
</reference>
<feature type="region of interest" description="Disordered" evidence="1">
    <location>
        <begin position="1"/>
        <end position="21"/>
    </location>
</feature>
<dbReference type="AlphaFoldDB" id="A0A4Y2HF75"/>
<sequence>MTRTAPEFAPSSPNFRTTHQKDPDVMNNFVISLAVRRRPQMILYNIDGEIEAEELQIGLLEKNLFLRDENNYPLFRVDFPIQARNGKGRHWVVSLEPSIFREFNNLRGLYFQWNRIRFSEFVGVRQCRAYLKFGHTAKNCVPGNQPRCARCGEFGRENHVCRATRCNNCVYANEKFKLNIDTRHVRSIENVVLT</sequence>
<organism evidence="2 3">
    <name type="scientific">Araneus ventricosus</name>
    <name type="common">Orbweaver spider</name>
    <name type="synonym">Epeira ventricosa</name>
    <dbReference type="NCBI Taxonomy" id="182803"/>
    <lineage>
        <taxon>Eukaryota</taxon>
        <taxon>Metazoa</taxon>
        <taxon>Ecdysozoa</taxon>
        <taxon>Arthropoda</taxon>
        <taxon>Chelicerata</taxon>
        <taxon>Arachnida</taxon>
        <taxon>Araneae</taxon>
        <taxon>Araneomorphae</taxon>
        <taxon>Entelegynae</taxon>
        <taxon>Araneoidea</taxon>
        <taxon>Araneidae</taxon>
        <taxon>Araneus</taxon>
    </lineage>
</organism>
<dbReference type="OrthoDB" id="6505565at2759"/>
<dbReference type="Proteomes" id="UP000499080">
    <property type="component" value="Unassembled WGS sequence"/>
</dbReference>
<dbReference type="GO" id="GO:0008270">
    <property type="term" value="F:zinc ion binding"/>
    <property type="evidence" value="ECO:0007669"/>
    <property type="project" value="InterPro"/>
</dbReference>
<proteinExistence type="predicted"/>
<evidence type="ECO:0008006" key="4">
    <source>
        <dbReference type="Google" id="ProtNLM"/>
    </source>
</evidence>
<evidence type="ECO:0000256" key="1">
    <source>
        <dbReference type="SAM" id="MobiDB-lite"/>
    </source>
</evidence>
<evidence type="ECO:0000313" key="3">
    <source>
        <dbReference type="Proteomes" id="UP000499080"/>
    </source>
</evidence>